<evidence type="ECO:0000256" key="1">
    <source>
        <dbReference type="SAM" id="Phobius"/>
    </source>
</evidence>
<protein>
    <submittedName>
        <fullName evidence="2">Uncharacterized protein</fullName>
    </submittedName>
</protein>
<accession>A0ABV2BFS6</accession>
<gene>
    <name evidence="2" type="ORF">ABU900_03125</name>
</gene>
<name>A0ABV2BFS6_9BURK</name>
<feature type="transmembrane region" description="Helical" evidence="1">
    <location>
        <begin position="31"/>
        <end position="55"/>
    </location>
</feature>
<proteinExistence type="predicted"/>
<dbReference type="Proteomes" id="UP001437419">
    <property type="component" value="Unassembled WGS sequence"/>
</dbReference>
<keyword evidence="1" id="KW-0472">Membrane</keyword>
<evidence type="ECO:0000313" key="3">
    <source>
        <dbReference type="Proteomes" id="UP001437419"/>
    </source>
</evidence>
<reference evidence="2 3" key="1">
    <citation type="submission" date="2024-06" db="EMBL/GenBank/DDBJ databases">
        <title>Alcaligenes phenolicus JC896.</title>
        <authorList>
            <person name="Venkata Ramana C."/>
            <person name="Sasikala C."/>
            <person name="Mahima D."/>
        </authorList>
    </citation>
    <scope>NUCLEOTIDE SEQUENCE [LARGE SCALE GENOMIC DNA]</scope>
    <source>
        <strain evidence="2 3">JC896</strain>
    </source>
</reference>
<dbReference type="RefSeq" id="WP_353639445.1">
    <property type="nucleotide sequence ID" value="NZ_JBEUDR010000001.1"/>
</dbReference>
<keyword evidence="1" id="KW-0812">Transmembrane</keyword>
<comment type="caution">
    <text evidence="2">The sequence shown here is derived from an EMBL/GenBank/DDBJ whole genome shotgun (WGS) entry which is preliminary data.</text>
</comment>
<evidence type="ECO:0000313" key="2">
    <source>
        <dbReference type="EMBL" id="MES5323380.1"/>
    </source>
</evidence>
<organism evidence="2 3">
    <name type="scientific">Alcaligenes phenolicus</name>
    <dbReference type="NCBI Taxonomy" id="232846"/>
    <lineage>
        <taxon>Bacteria</taxon>
        <taxon>Pseudomonadati</taxon>
        <taxon>Pseudomonadota</taxon>
        <taxon>Betaproteobacteria</taxon>
        <taxon>Burkholderiales</taxon>
        <taxon>Alcaligenaceae</taxon>
        <taxon>Alcaligenes</taxon>
    </lineage>
</organism>
<keyword evidence="3" id="KW-1185">Reference proteome</keyword>
<keyword evidence="1" id="KW-1133">Transmembrane helix</keyword>
<sequence>MSLYKKAWLFTGFNALVLIGLYFGLPVLDRVLGTFGLLVFGFYILGQGLIAMAFFSCPQCGLSPFMGSQGLFSSYSPFPRKKCGHCGHDHTKPEVSQP</sequence>
<feature type="transmembrane region" description="Helical" evidence="1">
    <location>
        <begin position="7"/>
        <end position="25"/>
    </location>
</feature>
<dbReference type="EMBL" id="JBEUDR010000001">
    <property type="protein sequence ID" value="MES5323380.1"/>
    <property type="molecule type" value="Genomic_DNA"/>
</dbReference>